<evidence type="ECO:0008006" key="5">
    <source>
        <dbReference type="Google" id="ProtNLM"/>
    </source>
</evidence>
<dbReference type="InterPro" id="IPR002528">
    <property type="entry name" value="MATE_fam"/>
</dbReference>
<gene>
    <name evidence="3" type="ORF">PHYSODRAFT_303920</name>
</gene>
<dbReference type="GO" id="GO:0042910">
    <property type="term" value="F:xenobiotic transmembrane transporter activity"/>
    <property type="evidence" value="ECO:0007669"/>
    <property type="project" value="InterPro"/>
</dbReference>
<keyword evidence="4" id="KW-1185">Reference proteome</keyword>
<feature type="transmembrane region" description="Helical" evidence="2">
    <location>
        <begin position="322"/>
        <end position="341"/>
    </location>
</feature>
<dbReference type="GO" id="GO:0016020">
    <property type="term" value="C:membrane"/>
    <property type="evidence" value="ECO:0007669"/>
    <property type="project" value="InterPro"/>
</dbReference>
<organism evidence="3 4">
    <name type="scientific">Phytophthora sojae (strain P6497)</name>
    <name type="common">Soybean stem and root rot agent</name>
    <name type="synonym">Phytophthora megasperma f. sp. glycines</name>
    <dbReference type="NCBI Taxonomy" id="1094619"/>
    <lineage>
        <taxon>Eukaryota</taxon>
        <taxon>Sar</taxon>
        <taxon>Stramenopiles</taxon>
        <taxon>Oomycota</taxon>
        <taxon>Peronosporomycetes</taxon>
        <taxon>Peronosporales</taxon>
        <taxon>Peronosporaceae</taxon>
        <taxon>Phytophthora</taxon>
    </lineage>
</organism>
<evidence type="ECO:0000256" key="2">
    <source>
        <dbReference type="SAM" id="Phobius"/>
    </source>
</evidence>
<evidence type="ECO:0000256" key="1">
    <source>
        <dbReference type="ARBA" id="ARBA00010199"/>
    </source>
</evidence>
<accession>G4ZYZ0</accession>
<feature type="transmembrane region" description="Helical" evidence="2">
    <location>
        <begin position="237"/>
        <end position="254"/>
    </location>
</feature>
<dbReference type="PANTHER" id="PTHR11206">
    <property type="entry name" value="MULTIDRUG RESISTANCE PROTEIN"/>
    <property type="match status" value="1"/>
</dbReference>
<dbReference type="STRING" id="1094619.G4ZYZ0"/>
<dbReference type="AlphaFoldDB" id="G4ZYZ0"/>
<dbReference type="GeneID" id="20642342"/>
<sequence length="372" mass="40798">MWYVRPDGWLVVECLSSSLPHTVDFSGKVLVDRGEGNDREPFVTITSPSCHRERYRSEELKLQTTEEVKTLLKLVGPVLLTRMSTAVGLGLASALDTLCSQAYGAQRLDKIGDWYAEEILTLLGQDAEVARLSASFSRWMLPGIPFLYAYELTRKALQAQNILTPLVIIAVVGNAVNIGSGYLLAYHTAIGFDGIAIGRSLGNMILPLCLIPYFMWRPHHLKQWWVSPWSSKIATSHLQVFLHLGVPGMLMNAMEMWGLEALSILSGFLPESVVAVAAHSVLVNVNLLVYTIFSGLSVAANIRVGNCMGACCPNKARLARTVVLRITFGVASTFALVLYRFSDVIPRLFLSAGDSAELASKVMAIWSPSYSC</sequence>
<dbReference type="Proteomes" id="UP000002640">
    <property type="component" value="Unassembled WGS sequence"/>
</dbReference>
<dbReference type="EMBL" id="JH159157">
    <property type="protein sequence ID" value="EGZ12173.1"/>
    <property type="molecule type" value="Genomic_DNA"/>
</dbReference>
<keyword evidence="2" id="KW-0812">Transmembrane</keyword>
<comment type="similarity">
    <text evidence="1">Belongs to the multi antimicrobial extrusion (MATE) (TC 2.A.66.1) family.</text>
</comment>
<dbReference type="SMR" id="G4ZYZ0"/>
<keyword evidence="2" id="KW-0472">Membrane</keyword>
<dbReference type="GO" id="GO:0015297">
    <property type="term" value="F:antiporter activity"/>
    <property type="evidence" value="ECO:0007669"/>
    <property type="project" value="InterPro"/>
</dbReference>
<dbReference type="Pfam" id="PF01554">
    <property type="entry name" value="MatE"/>
    <property type="match status" value="2"/>
</dbReference>
<dbReference type="RefSeq" id="XP_009532506.1">
    <property type="nucleotide sequence ID" value="XM_009534211.1"/>
</dbReference>
<reference evidence="3 4" key="1">
    <citation type="journal article" date="2006" name="Science">
        <title>Phytophthora genome sequences uncover evolutionary origins and mechanisms of pathogenesis.</title>
        <authorList>
            <person name="Tyler B.M."/>
            <person name="Tripathy S."/>
            <person name="Zhang X."/>
            <person name="Dehal P."/>
            <person name="Jiang R.H."/>
            <person name="Aerts A."/>
            <person name="Arredondo F.D."/>
            <person name="Baxter L."/>
            <person name="Bensasson D."/>
            <person name="Beynon J.L."/>
            <person name="Chapman J."/>
            <person name="Damasceno C.M."/>
            <person name="Dorrance A.E."/>
            <person name="Dou D."/>
            <person name="Dickerman A.W."/>
            <person name="Dubchak I.L."/>
            <person name="Garbelotto M."/>
            <person name="Gijzen M."/>
            <person name="Gordon S.G."/>
            <person name="Govers F."/>
            <person name="Grunwald N.J."/>
            <person name="Huang W."/>
            <person name="Ivors K.L."/>
            <person name="Jones R.W."/>
            <person name="Kamoun S."/>
            <person name="Krampis K."/>
            <person name="Lamour K.H."/>
            <person name="Lee M.K."/>
            <person name="McDonald W.H."/>
            <person name="Medina M."/>
            <person name="Meijer H.J."/>
            <person name="Nordberg E.K."/>
            <person name="Maclean D.J."/>
            <person name="Ospina-Giraldo M.D."/>
            <person name="Morris P.F."/>
            <person name="Phuntumart V."/>
            <person name="Putnam N.H."/>
            <person name="Rash S."/>
            <person name="Rose J.K."/>
            <person name="Sakihama Y."/>
            <person name="Salamov A.A."/>
            <person name="Savidor A."/>
            <person name="Scheuring C.F."/>
            <person name="Smith B.M."/>
            <person name="Sobral B.W."/>
            <person name="Terry A."/>
            <person name="Torto-Alalibo T.A."/>
            <person name="Win J."/>
            <person name="Xu Z."/>
            <person name="Zhang H."/>
            <person name="Grigoriev I.V."/>
            <person name="Rokhsar D.S."/>
            <person name="Boore J.L."/>
        </authorList>
    </citation>
    <scope>NUCLEOTIDE SEQUENCE [LARGE SCALE GENOMIC DNA]</scope>
    <source>
        <strain evidence="3 4">P6497</strain>
    </source>
</reference>
<name>G4ZYZ0_PHYSP</name>
<evidence type="ECO:0000313" key="3">
    <source>
        <dbReference type="EMBL" id="EGZ12173.1"/>
    </source>
</evidence>
<dbReference type="KEGG" id="psoj:PHYSODRAFT_303920"/>
<evidence type="ECO:0000313" key="4">
    <source>
        <dbReference type="Proteomes" id="UP000002640"/>
    </source>
</evidence>
<keyword evidence="2" id="KW-1133">Transmembrane helix</keyword>
<feature type="transmembrane region" description="Helical" evidence="2">
    <location>
        <begin position="162"/>
        <end position="184"/>
    </location>
</feature>
<proteinExistence type="inferred from homology"/>
<dbReference type="InParanoid" id="G4ZYZ0"/>
<protein>
    <recommendedName>
        <fullName evidence="5">Polysaccharide biosynthesis protein C-terminal domain-containing protein</fullName>
    </recommendedName>
</protein>
<dbReference type="OMA" id="HTYTWIF"/>
<feature type="transmembrane region" description="Helical" evidence="2">
    <location>
        <begin position="196"/>
        <end position="216"/>
    </location>
</feature>
<feature type="transmembrane region" description="Helical" evidence="2">
    <location>
        <begin position="274"/>
        <end position="302"/>
    </location>
</feature>